<dbReference type="InterPro" id="IPR036365">
    <property type="entry name" value="PGBD-like_sf"/>
</dbReference>
<sequence length="583" mass="63208">MKKILSICLLSFLLLSPFISEASFDTNLYYGLQKNDSVRELQEFLIDKGFLSGSVTGNFFSLTLKAVKQYQVSKGISQTGYVGALTRTAINNELLEQLSVSNIEATSETGVTPPAPTPQANTNDIVSNLKSQIALLIQQLQAMQTQQTTNQQIQQNTQQIVQNTQQIVQNTTPTLCSPNWQCGTWSACLNSLQTRTCVDANSCGVLTSKPSVAQSCTVACLPNWTCNTWSDCANLQQTRSCTDSNHCEIMTNKPIEAQSCTPPPVYMSASNYNNNSVYANKGTKIADFLINFSGVNNTNISRIGLSITGDSVDLIKNLTFYNYPDFGVVGGQPKTVVPSLVSGNKMMFDNLNISATGSNTFGNRLLIYADLQDIVSETSITVNIDNIDATGDGNQITDVRNIPLIITTNIKIPYLTVSGFDPSLGNSAWQNTGQPHANLQTIYFTSSYNRVELKKIGFTVIGQTIGSKLPSCPWTPTNSTGISFCFMNNYPMGCISAQSGVPTEVSFSGGVLHVFNSNPSDRWGVTTQSGQVDAYQNSLACADIGTNWKMVINSIEAKDDETGKIIYGSGLPIESGVINFRVP</sequence>
<organism evidence="3 4">
    <name type="scientific">Candidatus Staskawiczbacteria bacterium RIFOXYD1_FULL_32_13</name>
    <dbReference type="NCBI Taxonomy" id="1802234"/>
    <lineage>
        <taxon>Bacteria</taxon>
        <taxon>Candidatus Staskawicziibacteriota</taxon>
    </lineage>
</organism>
<proteinExistence type="predicted"/>
<feature type="domain" description="Peptidoglycan binding-like" evidence="2">
    <location>
        <begin position="35"/>
        <end position="90"/>
    </location>
</feature>
<dbReference type="EMBL" id="MHPU01000005">
    <property type="protein sequence ID" value="OGZ89626.1"/>
    <property type="molecule type" value="Genomic_DNA"/>
</dbReference>
<name>A0A1G2JR59_9BACT</name>
<protein>
    <recommendedName>
        <fullName evidence="2">Peptidoglycan binding-like domain-containing protein</fullName>
    </recommendedName>
</protein>
<dbReference type="Gene3D" id="1.10.101.10">
    <property type="entry name" value="PGBD-like superfamily/PGBD"/>
    <property type="match status" value="1"/>
</dbReference>
<evidence type="ECO:0000313" key="4">
    <source>
        <dbReference type="Proteomes" id="UP000178935"/>
    </source>
</evidence>
<feature type="chain" id="PRO_5009583329" description="Peptidoglycan binding-like domain-containing protein" evidence="1">
    <location>
        <begin position="23"/>
        <end position="583"/>
    </location>
</feature>
<dbReference type="Pfam" id="PF01471">
    <property type="entry name" value="PG_binding_1"/>
    <property type="match status" value="1"/>
</dbReference>
<dbReference type="Proteomes" id="UP000178935">
    <property type="component" value="Unassembled WGS sequence"/>
</dbReference>
<evidence type="ECO:0000313" key="3">
    <source>
        <dbReference type="EMBL" id="OGZ89626.1"/>
    </source>
</evidence>
<dbReference type="AlphaFoldDB" id="A0A1G2JR59"/>
<evidence type="ECO:0000256" key="1">
    <source>
        <dbReference type="SAM" id="SignalP"/>
    </source>
</evidence>
<gene>
    <name evidence="3" type="ORF">A2561_03785</name>
</gene>
<evidence type="ECO:0000259" key="2">
    <source>
        <dbReference type="Pfam" id="PF01471"/>
    </source>
</evidence>
<dbReference type="InterPro" id="IPR002477">
    <property type="entry name" value="Peptidoglycan-bd-like"/>
</dbReference>
<accession>A0A1G2JR59</accession>
<feature type="signal peptide" evidence="1">
    <location>
        <begin position="1"/>
        <end position="22"/>
    </location>
</feature>
<comment type="caution">
    <text evidence="3">The sequence shown here is derived from an EMBL/GenBank/DDBJ whole genome shotgun (WGS) entry which is preliminary data.</text>
</comment>
<dbReference type="SUPFAM" id="SSF47090">
    <property type="entry name" value="PGBD-like"/>
    <property type="match status" value="1"/>
</dbReference>
<dbReference type="InterPro" id="IPR036366">
    <property type="entry name" value="PGBDSf"/>
</dbReference>
<reference evidence="3 4" key="1">
    <citation type="journal article" date="2016" name="Nat. Commun.">
        <title>Thousands of microbial genomes shed light on interconnected biogeochemical processes in an aquifer system.</title>
        <authorList>
            <person name="Anantharaman K."/>
            <person name="Brown C.T."/>
            <person name="Hug L.A."/>
            <person name="Sharon I."/>
            <person name="Castelle C.J."/>
            <person name="Probst A.J."/>
            <person name="Thomas B.C."/>
            <person name="Singh A."/>
            <person name="Wilkins M.J."/>
            <person name="Karaoz U."/>
            <person name="Brodie E.L."/>
            <person name="Williams K.H."/>
            <person name="Hubbard S.S."/>
            <person name="Banfield J.F."/>
        </authorList>
    </citation>
    <scope>NUCLEOTIDE SEQUENCE [LARGE SCALE GENOMIC DNA]</scope>
</reference>
<keyword evidence="1" id="KW-0732">Signal</keyword>